<dbReference type="InterPro" id="IPR036875">
    <property type="entry name" value="Znf_CCHC_sf"/>
</dbReference>
<evidence type="ECO:0000256" key="1">
    <source>
        <dbReference type="SAM" id="MobiDB-lite"/>
    </source>
</evidence>
<dbReference type="GO" id="GO:0003676">
    <property type="term" value="F:nucleic acid binding"/>
    <property type="evidence" value="ECO:0007669"/>
    <property type="project" value="InterPro"/>
</dbReference>
<evidence type="ECO:0000313" key="2">
    <source>
        <dbReference type="EMBL" id="MQM19261.1"/>
    </source>
</evidence>
<accession>A0A843XJ69</accession>
<comment type="caution">
    <text evidence="2">The sequence shown here is derived from an EMBL/GenBank/DDBJ whole genome shotgun (WGS) entry which is preliminary data.</text>
</comment>
<gene>
    <name evidence="2" type="ORF">Taro_052263</name>
</gene>
<dbReference type="SUPFAM" id="SSF57756">
    <property type="entry name" value="Retrovirus zinc finger-like domains"/>
    <property type="match status" value="1"/>
</dbReference>
<dbReference type="AlphaFoldDB" id="A0A843XJ69"/>
<name>A0A843XJ69_COLES</name>
<protein>
    <recommendedName>
        <fullName evidence="4">CCHC-type domain-containing protein</fullName>
    </recommendedName>
</protein>
<dbReference type="Proteomes" id="UP000652761">
    <property type="component" value="Unassembled WGS sequence"/>
</dbReference>
<dbReference type="GO" id="GO:0008270">
    <property type="term" value="F:zinc ion binding"/>
    <property type="evidence" value="ECO:0007669"/>
    <property type="project" value="InterPro"/>
</dbReference>
<reference evidence="2" key="1">
    <citation type="submission" date="2017-07" db="EMBL/GenBank/DDBJ databases">
        <title>Taro Niue Genome Assembly and Annotation.</title>
        <authorList>
            <person name="Atibalentja N."/>
            <person name="Keating K."/>
            <person name="Fields C.J."/>
        </authorList>
    </citation>
    <scope>NUCLEOTIDE SEQUENCE</scope>
    <source>
        <strain evidence="2">Niue_2</strain>
        <tissue evidence="2">Leaf</tissue>
    </source>
</reference>
<keyword evidence="3" id="KW-1185">Reference proteome</keyword>
<dbReference type="Gene3D" id="4.10.60.10">
    <property type="entry name" value="Zinc finger, CCHC-type"/>
    <property type="match status" value="1"/>
</dbReference>
<evidence type="ECO:0000313" key="3">
    <source>
        <dbReference type="Proteomes" id="UP000652761"/>
    </source>
</evidence>
<proteinExistence type="predicted"/>
<evidence type="ECO:0008006" key="4">
    <source>
        <dbReference type="Google" id="ProtNLM"/>
    </source>
</evidence>
<dbReference type="EMBL" id="NMUH01008789">
    <property type="protein sequence ID" value="MQM19261.1"/>
    <property type="molecule type" value="Genomic_DNA"/>
</dbReference>
<organism evidence="2 3">
    <name type="scientific">Colocasia esculenta</name>
    <name type="common">Wild taro</name>
    <name type="synonym">Arum esculentum</name>
    <dbReference type="NCBI Taxonomy" id="4460"/>
    <lineage>
        <taxon>Eukaryota</taxon>
        <taxon>Viridiplantae</taxon>
        <taxon>Streptophyta</taxon>
        <taxon>Embryophyta</taxon>
        <taxon>Tracheophyta</taxon>
        <taxon>Spermatophyta</taxon>
        <taxon>Magnoliopsida</taxon>
        <taxon>Liliopsida</taxon>
        <taxon>Araceae</taxon>
        <taxon>Aroideae</taxon>
        <taxon>Colocasieae</taxon>
        <taxon>Colocasia</taxon>
    </lineage>
</organism>
<feature type="region of interest" description="Disordered" evidence="1">
    <location>
        <begin position="25"/>
        <end position="64"/>
    </location>
</feature>
<sequence length="141" mass="15925">MVKKAQLLEDAIDLTDRIRGRIVKKEQAFGSSSKPTNGKKRPFSITDEPSQEQKPKVFTPSARNKPKCKHYDKLGHTSEECWRKVGACLCCGSREHRIPDCPYSKKMKSVGLNKRSQADYKLVTNVTPVSYSDVRTPTGRL</sequence>